<feature type="region of interest" description="Disordered" evidence="1">
    <location>
        <begin position="424"/>
        <end position="708"/>
    </location>
</feature>
<accession>A0A7W7VA44</accession>
<feature type="compositionally biased region" description="Low complexity" evidence="1">
    <location>
        <begin position="424"/>
        <end position="443"/>
    </location>
</feature>
<protein>
    <submittedName>
        <fullName evidence="2">Uncharacterized protein</fullName>
    </submittedName>
</protein>
<dbReference type="EMBL" id="JACHJI010000016">
    <property type="protein sequence ID" value="MBB4902457.1"/>
    <property type="molecule type" value="Genomic_DNA"/>
</dbReference>
<name>A0A7W7VA44_9ACTN</name>
<feature type="compositionally biased region" description="Low complexity" evidence="1">
    <location>
        <begin position="348"/>
        <end position="360"/>
    </location>
</feature>
<feature type="compositionally biased region" description="Low complexity" evidence="1">
    <location>
        <begin position="170"/>
        <end position="182"/>
    </location>
</feature>
<dbReference type="Proteomes" id="UP000579523">
    <property type="component" value="Unassembled WGS sequence"/>
</dbReference>
<reference evidence="2 3" key="1">
    <citation type="submission" date="2020-08" db="EMBL/GenBank/DDBJ databases">
        <title>Genomic Encyclopedia of Type Strains, Phase III (KMG-III): the genomes of soil and plant-associated and newly described type strains.</title>
        <authorList>
            <person name="Whitman W."/>
        </authorList>
    </citation>
    <scope>NUCLEOTIDE SEQUENCE [LARGE SCALE GENOMIC DNA]</scope>
    <source>
        <strain evidence="2 3">CECT 3273</strain>
    </source>
</reference>
<organism evidence="2 3">
    <name type="scientific">Streptomyces griseomycini</name>
    <dbReference type="NCBI Taxonomy" id="66895"/>
    <lineage>
        <taxon>Bacteria</taxon>
        <taxon>Bacillati</taxon>
        <taxon>Actinomycetota</taxon>
        <taxon>Actinomycetes</taxon>
        <taxon>Kitasatosporales</taxon>
        <taxon>Streptomycetaceae</taxon>
        <taxon>Streptomyces</taxon>
    </lineage>
</organism>
<feature type="compositionally biased region" description="Basic residues" evidence="1">
    <location>
        <begin position="656"/>
        <end position="667"/>
    </location>
</feature>
<evidence type="ECO:0000256" key="1">
    <source>
        <dbReference type="SAM" id="MobiDB-lite"/>
    </source>
</evidence>
<feature type="compositionally biased region" description="Basic residues" evidence="1">
    <location>
        <begin position="361"/>
        <end position="377"/>
    </location>
</feature>
<comment type="caution">
    <text evidence="2">The sequence shown here is derived from an EMBL/GenBank/DDBJ whole genome shotgun (WGS) entry which is preliminary data.</text>
</comment>
<feature type="compositionally biased region" description="Basic and acidic residues" evidence="1">
    <location>
        <begin position="545"/>
        <end position="566"/>
    </location>
</feature>
<feature type="compositionally biased region" description="Low complexity" evidence="1">
    <location>
        <begin position="490"/>
        <end position="501"/>
    </location>
</feature>
<dbReference type="AlphaFoldDB" id="A0A7W7VA44"/>
<evidence type="ECO:0000313" key="3">
    <source>
        <dbReference type="Proteomes" id="UP000579523"/>
    </source>
</evidence>
<gene>
    <name evidence="2" type="ORF">FHS37_006554</name>
</gene>
<feature type="region of interest" description="Disordered" evidence="1">
    <location>
        <begin position="222"/>
        <end position="257"/>
    </location>
</feature>
<keyword evidence="3" id="KW-1185">Reference proteome</keyword>
<feature type="compositionally biased region" description="Gly residues" evidence="1">
    <location>
        <begin position="465"/>
        <end position="474"/>
    </location>
</feature>
<proteinExistence type="predicted"/>
<feature type="region of interest" description="Disordered" evidence="1">
    <location>
        <begin position="106"/>
        <end position="191"/>
    </location>
</feature>
<evidence type="ECO:0000313" key="2">
    <source>
        <dbReference type="EMBL" id="MBB4902457.1"/>
    </source>
</evidence>
<feature type="compositionally biased region" description="Basic residues" evidence="1">
    <location>
        <begin position="676"/>
        <end position="685"/>
    </location>
</feature>
<sequence>MRWPSPPCRTAAVPVRPLRAGCCSGRPGRCWSPLRGARPPTKPPPDRAHLVGTRRVFRLGPFPGMLGGWTDAHEVDGVRVKLTLCAADASASVPCRDQRAGGRLLPAGVGAGRPLRVDPGRGRSPAGRRRTEPAAVREPVHLRAGPARRGSDYAPAVRGRECPPVRRPARGSGPQGPSAAGPGPAPPARILGRQSLPAISGGERRPPSSGGVARAARCVPASPPCVSAWPARPSGARSGPPPRRDGAGGAAPGSSCPPCSRDHCFIGERHGQDGSGPAGDAPARAVRAGRLRELLAPPSSGVPSGKNSPCSSRTGTMGEQRVPHRPGRERQCRPGVPIRSARHHEGSTRTFGTGSSGTLGVRRRGAGARPHGRRTRNRPPSARACTGTTTTSLIESPAVKELCRWLSHYLLFCICMRSVGGGASRLPAPRPSAAGRGLSRSSADTFWRPRVAPRELVSRDPASGQGRGGCGDGRSGAVAPAAADRDRQQRVVPVRRSAQSPSGPPRCLAGPEPVRRARRPCGRDVPSEAGGPALTRSRSGRTVRHHDPGRTNCRDIRCRGPLDTARRRPRTRPVRGLEGIPPANPSAPATGPKQSGRAARRRGGPAATPFNALDRLQRCAEPPFGRSSSARRARRTPGHSAGACPSFPRWTGRPGRPQRPRGRRRPRPVPGPVRSPARRPQHGHRPLTWPRNPIARTAAPGAAVRPRE</sequence>
<feature type="region of interest" description="Disordered" evidence="1">
    <location>
        <begin position="295"/>
        <end position="389"/>
    </location>
</feature>
<feature type="compositionally biased region" description="Polar residues" evidence="1">
    <location>
        <begin position="301"/>
        <end position="317"/>
    </location>
</feature>